<comment type="caution">
    <text evidence="2">The sequence shown here is derived from an EMBL/GenBank/DDBJ whole genome shotgun (WGS) entry which is preliminary data.</text>
</comment>
<feature type="compositionally biased region" description="Basic residues" evidence="1">
    <location>
        <begin position="238"/>
        <end position="251"/>
    </location>
</feature>
<dbReference type="AlphaFoldDB" id="A0A9P6AV41"/>
<gene>
    <name evidence="2" type="ORF">BS47DRAFT_1045337</name>
</gene>
<sequence length="373" mass="40129">MTTDPTDKTGRATPPPPSKPVKKKSTHVDLIDQLDYSGLGGGTFHHDGPFDALAPSRNRNGQKAPMSAFNDADQLDDPTAPDPTQLHRRKNSDSPYAIATTYIGTTGVNRYSEPLKSPVKSALAEAWGRADPEPFEEFSAGGYSAAPSTYAESVESEEGAPSGKISGKRGQYVFFDPCLHPLPLKLTRHVMPLVAARNARRNTRIAPPPQPIILPGSVTDSGFEPPSASPPLSPVTAKRNRSIMNRFRRRANSSSLPAPLPDRDDIASSPESQSGMPWDGQLPSPTTPDEYVIIDNGRPITVMYAKDRPAGAIDYRSRPPLTQKALPDPPADDYLTQSTMSEGGRAGSPGIRLGRKSSLYKKVKGLGARVASR</sequence>
<evidence type="ECO:0000256" key="1">
    <source>
        <dbReference type="SAM" id="MobiDB-lite"/>
    </source>
</evidence>
<dbReference type="PANTHER" id="PTHR28307:SF2">
    <property type="entry name" value="PROTEIN PAL1"/>
    <property type="match status" value="1"/>
</dbReference>
<evidence type="ECO:0000313" key="2">
    <source>
        <dbReference type="EMBL" id="KAF9512584.1"/>
    </source>
</evidence>
<evidence type="ECO:0000313" key="3">
    <source>
        <dbReference type="Proteomes" id="UP000886523"/>
    </source>
</evidence>
<proteinExistence type="predicted"/>
<dbReference type="EMBL" id="MU128984">
    <property type="protein sequence ID" value="KAF9512584.1"/>
    <property type="molecule type" value="Genomic_DNA"/>
</dbReference>
<keyword evidence="3" id="KW-1185">Reference proteome</keyword>
<organism evidence="2 3">
    <name type="scientific">Hydnum rufescens UP504</name>
    <dbReference type="NCBI Taxonomy" id="1448309"/>
    <lineage>
        <taxon>Eukaryota</taxon>
        <taxon>Fungi</taxon>
        <taxon>Dikarya</taxon>
        <taxon>Basidiomycota</taxon>
        <taxon>Agaricomycotina</taxon>
        <taxon>Agaricomycetes</taxon>
        <taxon>Cantharellales</taxon>
        <taxon>Hydnaceae</taxon>
        <taxon>Hydnum</taxon>
    </lineage>
</organism>
<dbReference type="PANTHER" id="PTHR28307">
    <property type="entry name" value="PROTEIN PAL1"/>
    <property type="match status" value="1"/>
</dbReference>
<protein>
    <submittedName>
        <fullName evidence="2">Uncharacterized protein</fullName>
    </submittedName>
</protein>
<feature type="region of interest" description="Disordered" evidence="1">
    <location>
        <begin position="219"/>
        <end position="290"/>
    </location>
</feature>
<dbReference type="GO" id="GO:0005737">
    <property type="term" value="C:cytoplasm"/>
    <property type="evidence" value="ECO:0007669"/>
    <property type="project" value="TreeGrafter"/>
</dbReference>
<feature type="compositionally biased region" description="Basic and acidic residues" evidence="1">
    <location>
        <begin position="1"/>
        <end position="10"/>
    </location>
</feature>
<reference evidence="2" key="1">
    <citation type="journal article" date="2020" name="Nat. Commun.">
        <title>Large-scale genome sequencing of mycorrhizal fungi provides insights into the early evolution of symbiotic traits.</title>
        <authorList>
            <person name="Miyauchi S."/>
            <person name="Kiss E."/>
            <person name="Kuo A."/>
            <person name="Drula E."/>
            <person name="Kohler A."/>
            <person name="Sanchez-Garcia M."/>
            <person name="Morin E."/>
            <person name="Andreopoulos B."/>
            <person name="Barry K.W."/>
            <person name="Bonito G."/>
            <person name="Buee M."/>
            <person name="Carver A."/>
            <person name="Chen C."/>
            <person name="Cichocki N."/>
            <person name="Clum A."/>
            <person name="Culley D."/>
            <person name="Crous P.W."/>
            <person name="Fauchery L."/>
            <person name="Girlanda M."/>
            <person name="Hayes R.D."/>
            <person name="Keri Z."/>
            <person name="LaButti K."/>
            <person name="Lipzen A."/>
            <person name="Lombard V."/>
            <person name="Magnuson J."/>
            <person name="Maillard F."/>
            <person name="Murat C."/>
            <person name="Nolan M."/>
            <person name="Ohm R.A."/>
            <person name="Pangilinan J."/>
            <person name="Pereira M.F."/>
            <person name="Perotto S."/>
            <person name="Peter M."/>
            <person name="Pfister S."/>
            <person name="Riley R."/>
            <person name="Sitrit Y."/>
            <person name="Stielow J.B."/>
            <person name="Szollosi G."/>
            <person name="Zifcakova L."/>
            <person name="Stursova M."/>
            <person name="Spatafora J.W."/>
            <person name="Tedersoo L."/>
            <person name="Vaario L.M."/>
            <person name="Yamada A."/>
            <person name="Yan M."/>
            <person name="Wang P."/>
            <person name="Xu J."/>
            <person name="Bruns T."/>
            <person name="Baldrian P."/>
            <person name="Vilgalys R."/>
            <person name="Dunand C."/>
            <person name="Henrissat B."/>
            <person name="Grigoriev I.V."/>
            <person name="Hibbett D."/>
            <person name="Nagy L.G."/>
            <person name="Martin F.M."/>
        </authorList>
    </citation>
    <scope>NUCLEOTIDE SEQUENCE</scope>
    <source>
        <strain evidence="2">UP504</strain>
    </source>
</reference>
<feature type="region of interest" description="Disordered" evidence="1">
    <location>
        <begin position="1"/>
        <end position="91"/>
    </location>
</feature>
<dbReference type="OrthoDB" id="5352132at2759"/>
<dbReference type="InterPro" id="IPR013226">
    <property type="entry name" value="Pal1"/>
</dbReference>
<name>A0A9P6AV41_9AGAM</name>
<feature type="region of interest" description="Disordered" evidence="1">
    <location>
        <begin position="313"/>
        <end position="353"/>
    </location>
</feature>
<dbReference type="Proteomes" id="UP000886523">
    <property type="component" value="Unassembled WGS sequence"/>
</dbReference>
<dbReference type="Pfam" id="PF08316">
    <property type="entry name" value="Pal1"/>
    <property type="match status" value="1"/>
</dbReference>
<accession>A0A9P6AV41</accession>